<reference evidence="2 3" key="1">
    <citation type="journal article" date="2007" name="PLoS Genet.">
        <title>Patterns and implications of gene gain and loss in the evolution of Prochlorococcus.</title>
        <authorList>
            <person name="Kettler G.C."/>
            <person name="Martiny A.C."/>
            <person name="Huang K."/>
            <person name="Zucker J."/>
            <person name="Coleman M.L."/>
            <person name="Rodrigue S."/>
            <person name="Chen F."/>
            <person name="Lapidus A."/>
            <person name="Ferriera S."/>
            <person name="Johnson J."/>
            <person name="Steglich C."/>
            <person name="Church G.M."/>
            <person name="Richardson P."/>
            <person name="Chisholm S.W."/>
        </authorList>
    </citation>
    <scope>NUCLEOTIDE SEQUENCE [LARGE SCALE GENOMIC DNA]</scope>
    <source>
        <strain evidence="3">MIT 9211</strain>
    </source>
</reference>
<dbReference type="Pfam" id="PF17283">
    <property type="entry name" value="Zn_ribbon_SprT"/>
    <property type="match status" value="1"/>
</dbReference>
<dbReference type="RefSeq" id="WP_012196356.1">
    <property type="nucleotide sequence ID" value="NC_009976.1"/>
</dbReference>
<dbReference type="STRING" id="93059.P9211_18051"/>
<gene>
    <name evidence="2" type="ordered locus">P9211_18051</name>
</gene>
<dbReference type="InterPro" id="IPR006640">
    <property type="entry name" value="SprT-like_domain"/>
</dbReference>
<name>A9BDC3_PROM4</name>
<dbReference type="PANTHER" id="PTHR21220:SF0">
    <property type="entry name" value="DNA-DEPENDENT METALLOPROTEASE SPRTN"/>
    <property type="match status" value="1"/>
</dbReference>
<dbReference type="eggNOG" id="COG3091">
    <property type="taxonomic scope" value="Bacteria"/>
</dbReference>
<dbReference type="GO" id="GO:0003697">
    <property type="term" value="F:single-stranded DNA binding"/>
    <property type="evidence" value="ECO:0007669"/>
    <property type="project" value="InterPro"/>
</dbReference>
<dbReference type="AlphaFoldDB" id="A9BDC3"/>
<dbReference type="InterPro" id="IPR035240">
    <property type="entry name" value="SprT_Zn_ribbon"/>
</dbReference>
<proteinExistence type="predicted"/>
<accession>A9BDC3</accession>
<keyword evidence="3" id="KW-1185">Reference proteome</keyword>
<dbReference type="OrthoDB" id="9788296at2"/>
<dbReference type="PANTHER" id="PTHR21220">
    <property type="entry name" value="DNA-DEPENDENT METALLOPROTEASE SPRTN"/>
    <property type="match status" value="1"/>
</dbReference>
<dbReference type="GO" id="GO:0031593">
    <property type="term" value="F:polyubiquitin modification-dependent protein binding"/>
    <property type="evidence" value="ECO:0007669"/>
    <property type="project" value="TreeGrafter"/>
</dbReference>
<dbReference type="SUPFAM" id="SSF81837">
    <property type="entry name" value="BEACH domain"/>
    <property type="match status" value="1"/>
</dbReference>
<dbReference type="Proteomes" id="UP000000788">
    <property type="component" value="Chromosome"/>
</dbReference>
<dbReference type="GO" id="GO:0006974">
    <property type="term" value="P:DNA damage response"/>
    <property type="evidence" value="ECO:0007669"/>
    <property type="project" value="InterPro"/>
</dbReference>
<sequence length="182" mass="20937">MSLIPLLPIFHRFNREFFDGVLTKGTSPIVSVRWSDGRLRNTAGLYRRGYKGYRQKFCEIVLSSPVLINLPRSAVESTLCHEMIHAWIDLILGIREGHGPNFHARMDQINSLQNQFQISVRHQFPVPAKLPRWWGICPSCGKRFPYKRLVRGAACKQCCDVNHDGKWDRSCVLAYEPIRSDG</sequence>
<evidence type="ECO:0000259" key="1">
    <source>
        <dbReference type="SMART" id="SM00731"/>
    </source>
</evidence>
<dbReference type="InterPro" id="IPR036372">
    <property type="entry name" value="BEACH_dom_sf"/>
</dbReference>
<dbReference type="InterPro" id="IPR044245">
    <property type="entry name" value="Spartan"/>
</dbReference>
<protein>
    <recommendedName>
        <fullName evidence="1">SprT-like domain-containing protein</fullName>
    </recommendedName>
</protein>
<dbReference type="EMBL" id="CP000878">
    <property type="protein sequence ID" value="ABX09736.1"/>
    <property type="molecule type" value="Genomic_DNA"/>
</dbReference>
<dbReference type="HOGENOM" id="CLU_127099_0_0_3"/>
<evidence type="ECO:0000313" key="3">
    <source>
        <dbReference type="Proteomes" id="UP000000788"/>
    </source>
</evidence>
<dbReference type="GO" id="GO:0004222">
    <property type="term" value="F:metalloendopeptidase activity"/>
    <property type="evidence" value="ECO:0007669"/>
    <property type="project" value="InterPro"/>
</dbReference>
<dbReference type="KEGG" id="pmj:P9211_18051"/>
<feature type="domain" description="SprT-like" evidence="1">
    <location>
        <begin position="4"/>
        <end position="166"/>
    </location>
</feature>
<dbReference type="Pfam" id="PF10263">
    <property type="entry name" value="SprT-like"/>
    <property type="match status" value="1"/>
</dbReference>
<dbReference type="SMART" id="SM00731">
    <property type="entry name" value="SprT"/>
    <property type="match status" value="1"/>
</dbReference>
<evidence type="ECO:0000313" key="2">
    <source>
        <dbReference type="EMBL" id="ABX09736.1"/>
    </source>
</evidence>
<organism evidence="2 3">
    <name type="scientific">Prochlorococcus marinus (strain MIT 9211)</name>
    <dbReference type="NCBI Taxonomy" id="93059"/>
    <lineage>
        <taxon>Bacteria</taxon>
        <taxon>Bacillati</taxon>
        <taxon>Cyanobacteriota</taxon>
        <taxon>Cyanophyceae</taxon>
        <taxon>Synechococcales</taxon>
        <taxon>Prochlorococcaceae</taxon>
        <taxon>Prochlorococcus</taxon>
    </lineage>
</organism>